<accession>A0AA38WVM3</accession>
<dbReference type="EMBL" id="JARYMX010000001">
    <property type="protein sequence ID" value="KAJ9567276.1"/>
    <property type="molecule type" value="Genomic_DNA"/>
</dbReference>
<feature type="region of interest" description="Disordered" evidence="2">
    <location>
        <begin position="292"/>
        <end position="326"/>
    </location>
</feature>
<feature type="compositionally biased region" description="Polar residues" evidence="2">
    <location>
        <begin position="302"/>
        <end position="314"/>
    </location>
</feature>
<protein>
    <submittedName>
        <fullName evidence="3">Uncharacterized protein</fullName>
    </submittedName>
</protein>
<feature type="compositionally biased region" description="Basic and acidic residues" evidence="2">
    <location>
        <begin position="59"/>
        <end position="68"/>
    </location>
</feature>
<feature type="compositionally biased region" description="Acidic residues" evidence="2">
    <location>
        <begin position="480"/>
        <end position="489"/>
    </location>
</feature>
<evidence type="ECO:0000313" key="4">
    <source>
        <dbReference type="Proteomes" id="UP001172457"/>
    </source>
</evidence>
<feature type="region of interest" description="Disordered" evidence="2">
    <location>
        <begin position="365"/>
        <end position="400"/>
    </location>
</feature>
<evidence type="ECO:0000256" key="1">
    <source>
        <dbReference type="SAM" id="Coils"/>
    </source>
</evidence>
<name>A0AA38WVM3_9ASTR</name>
<dbReference type="AlphaFoldDB" id="A0AA38WVM3"/>
<organism evidence="3 4">
    <name type="scientific">Centaurea solstitialis</name>
    <name type="common">yellow star-thistle</name>
    <dbReference type="NCBI Taxonomy" id="347529"/>
    <lineage>
        <taxon>Eukaryota</taxon>
        <taxon>Viridiplantae</taxon>
        <taxon>Streptophyta</taxon>
        <taxon>Embryophyta</taxon>
        <taxon>Tracheophyta</taxon>
        <taxon>Spermatophyta</taxon>
        <taxon>Magnoliopsida</taxon>
        <taxon>eudicotyledons</taxon>
        <taxon>Gunneridae</taxon>
        <taxon>Pentapetalae</taxon>
        <taxon>asterids</taxon>
        <taxon>campanulids</taxon>
        <taxon>Asterales</taxon>
        <taxon>Asteraceae</taxon>
        <taxon>Carduoideae</taxon>
        <taxon>Cardueae</taxon>
        <taxon>Centaureinae</taxon>
        <taxon>Centaurea</taxon>
    </lineage>
</organism>
<gene>
    <name evidence="3" type="ORF">OSB04_003242</name>
</gene>
<evidence type="ECO:0000256" key="2">
    <source>
        <dbReference type="SAM" id="MobiDB-lite"/>
    </source>
</evidence>
<reference evidence="3" key="1">
    <citation type="submission" date="2023-03" db="EMBL/GenBank/DDBJ databases">
        <title>Chromosome-scale reference genome and RAD-based genetic map of yellow starthistle (Centaurea solstitialis) reveal putative structural variation and QTLs associated with invader traits.</title>
        <authorList>
            <person name="Reatini B."/>
            <person name="Cang F.A."/>
            <person name="Jiang Q."/>
            <person name="Mckibben M.T.W."/>
            <person name="Barker M.S."/>
            <person name="Rieseberg L.H."/>
            <person name="Dlugosch K.M."/>
        </authorList>
    </citation>
    <scope>NUCLEOTIDE SEQUENCE</scope>
    <source>
        <strain evidence="3">CAN-66</strain>
        <tissue evidence="3">Leaf</tissue>
    </source>
</reference>
<sequence>MDAWMVAVAAGAGYIAQHFKKLKQVSAQTASIEGVKPDSPKPPPEKKCPIRRLAKRQNSRKDDSKVRIEVVSSPETPSTSEFDGEKGVTISGDCEGNSVFSASSLFPGFIGNDGALGDPEGVRVMPKSSTPRSRMLLRNRRAVRPLSSLESCLMAQLYTEHVEMKEYMSSLVGSPSTQTVRPFLVTDGSKVINRASADAFIVQNNTAKKKCSEGNNSSRVPLLPNISSNGSSDATLLLCLGMSFGIILSFLANRQEVEKVNGLLKQKESLVQDLEEELEMKDSLIMRELTIDDHKPQRMDGGSSNDGSPCSGSHNNEESVIQKAKDESFSKIEAELEAELEMLEMSMSSSTLERRISNLVEVDPDFEPDVAEGELRADMVDNESNSERDGSSTTHSENYAVSPRELRLRLHEVLQSQLEERIRELEAEIGSKNRKSWKDLSSSDDNNPGVDEEAVVLNLSGEALDAYNEACNEFAKFDNSDEEEEEEEGTPGIHYQREEEEDGEDDDEKDFEEDEMEKLLIKHIVEKARQGSPVVLNAQRALFSE</sequence>
<dbReference type="PANTHER" id="PTHR33476:SF7">
    <property type="entry name" value="EMB|CAB62613.1"/>
    <property type="match status" value="1"/>
</dbReference>
<feature type="region of interest" description="Disordered" evidence="2">
    <location>
        <begin position="476"/>
        <end position="514"/>
    </location>
</feature>
<proteinExistence type="predicted"/>
<dbReference type="InterPro" id="IPR040348">
    <property type="entry name" value="POLAR-like"/>
</dbReference>
<feature type="coiled-coil region" evidence="1">
    <location>
        <begin position="257"/>
        <end position="284"/>
    </location>
</feature>
<evidence type="ECO:0000313" key="3">
    <source>
        <dbReference type="EMBL" id="KAJ9567276.1"/>
    </source>
</evidence>
<dbReference type="GO" id="GO:0008356">
    <property type="term" value="P:asymmetric cell division"/>
    <property type="evidence" value="ECO:0007669"/>
    <property type="project" value="InterPro"/>
</dbReference>
<feature type="compositionally biased region" description="Basic and acidic residues" evidence="2">
    <location>
        <begin position="35"/>
        <end position="48"/>
    </location>
</feature>
<dbReference type="Proteomes" id="UP001172457">
    <property type="component" value="Chromosome 1"/>
</dbReference>
<feature type="compositionally biased region" description="Basic residues" evidence="2">
    <location>
        <begin position="49"/>
        <end position="58"/>
    </location>
</feature>
<keyword evidence="1" id="KW-0175">Coiled coil</keyword>
<feature type="compositionally biased region" description="Basic and acidic residues" evidence="2">
    <location>
        <begin position="373"/>
        <end position="390"/>
    </location>
</feature>
<feature type="compositionally biased region" description="Acidic residues" evidence="2">
    <location>
        <begin position="498"/>
        <end position="514"/>
    </location>
</feature>
<comment type="caution">
    <text evidence="3">The sequence shown here is derived from an EMBL/GenBank/DDBJ whole genome shotgun (WGS) entry which is preliminary data.</text>
</comment>
<keyword evidence="4" id="KW-1185">Reference proteome</keyword>
<dbReference type="PANTHER" id="PTHR33476">
    <property type="entry name" value="EMB|CAB62613.1"/>
    <property type="match status" value="1"/>
</dbReference>
<feature type="coiled-coil region" evidence="1">
    <location>
        <begin position="408"/>
        <end position="435"/>
    </location>
</feature>
<feature type="region of interest" description="Disordered" evidence="2">
    <location>
        <begin position="27"/>
        <end position="88"/>
    </location>
</feature>